<name>A0ABS3LFI0_9ENTE</name>
<gene>
    <name evidence="2" type="ORF">JZO70_16480</name>
</gene>
<evidence type="ECO:0000313" key="3">
    <source>
        <dbReference type="Proteomes" id="UP000664601"/>
    </source>
</evidence>
<accession>A0ABS3LFI0</accession>
<reference evidence="2 3" key="1">
    <citation type="submission" date="2021-03" db="EMBL/GenBank/DDBJ databases">
        <title>Enterococcal diversity collection.</title>
        <authorList>
            <person name="Gilmore M.S."/>
            <person name="Schwartzman J."/>
            <person name="Van Tyne D."/>
            <person name="Martin M."/>
            <person name="Earl A.M."/>
            <person name="Manson A.L."/>
            <person name="Straub T."/>
            <person name="Salamzade R."/>
            <person name="Saavedra J."/>
            <person name="Lebreton F."/>
            <person name="Prichula J."/>
            <person name="Schaufler K."/>
            <person name="Gaca A."/>
            <person name="Sgardioli B."/>
            <person name="Wagenaar J."/>
            <person name="Strong T."/>
        </authorList>
    </citation>
    <scope>NUCLEOTIDE SEQUENCE [LARGE SCALE GENOMIC DNA]</scope>
    <source>
        <strain evidence="2 3">669A</strain>
    </source>
</reference>
<dbReference type="Pfam" id="PF13561">
    <property type="entry name" value="adh_short_C2"/>
    <property type="match status" value="1"/>
</dbReference>
<organism evidence="2 3">
    <name type="scientific">Candidatus Enterococcus moelleringii</name>
    <dbReference type="NCBI Taxonomy" id="2815325"/>
    <lineage>
        <taxon>Bacteria</taxon>
        <taxon>Bacillati</taxon>
        <taxon>Bacillota</taxon>
        <taxon>Bacilli</taxon>
        <taxon>Lactobacillales</taxon>
        <taxon>Enterococcaceae</taxon>
        <taxon>Enterococcus</taxon>
    </lineage>
</organism>
<dbReference type="PRINTS" id="PR00081">
    <property type="entry name" value="GDHRDH"/>
</dbReference>
<dbReference type="InterPro" id="IPR050259">
    <property type="entry name" value="SDR"/>
</dbReference>
<dbReference type="PANTHER" id="PTHR42879">
    <property type="entry name" value="3-OXOACYL-(ACYL-CARRIER-PROTEIN) REDUCTASE"/>
    <property type="match status" value="1"/>
</dbReference>
<dbReference type="EMBL" id="JAFREM010000027">
    <property type="protein sequence ID" value="MBO1307773.1"/>
    <property type="molecule type" value="Genomic_DNA"/>
</dbReference>
<protein>
    <submittedName>
        <fullName evidence="2">SDR family oxidoreductase</fullName>
    </submittedName>
</protein>
<dbReference type="SUPFAM" id="SSF51735">
    <property type="entry name" value="NAD(P)-binding Rossmann-fold domains"/>
    <property type="match status" value="1"/>
</dbReference>
<dbReference type="CDD" id="cd05233">
    <property type="entry name" value="SDR_c"/>
    <property type="match status" value="1"/>
</dbReference>
<comment type="similarity">
    <text evidence="1">Belongs to the short-chain dehydrogenases/reductases (SDR) family.</text>
</comment>
<dbReference type="RefSeq" id="WP_207674768.1">
    <property type="nucleotide sequence ID" value="NZ_JAFREM010000027.1"/>
</dbReference>
<dbReference type="NCBIfam" id="NF047420">
    <property type="entry name" value="EF_P_mod_YmfI"/>
    <property type="match status" value="1"/>
</dbReference>
<dbReference type="InterPro" id="IPR002347">
    <property type="entry name" value="SDR_fam"/>
</dbReference>
<proteinExistence type="inferred from homology"/>
<comment type="caution">
    <text evidence="2">The sequence shown here is derived from an EMBL/GenBank/DDBJ whole genome shotgun (WGS) entry which is preliminary data.</text>
</comment>
<evidence type="ECO:0000256" key="1">
    <source>
        <dbReference type="ARBA" id="ARBA00006484"/>
    </source>
</evidence>
<keyword evidence="3" id="KW-1185">Reference proteome</keyword>
<dbReference type="Proteomes" id="UP000664601">
    <property type="component" value="Unassembled WGS sequence"/>
</dbReference>
<dbReference type="PANTHER" id="PTHR42879:SF2">
    <property type="entry name" value="3-OXOACYL-[ACYL-CARRIER-PROTEIN] REDUCTASE FABG"/>
    <property type="match status" value="1"/>
</dbReference>
<evidence type="ECO:0000313" key="2">
    <source>
        <dbReference type="EMBL" id="MBO1307773.1"/>
    </source>
</evidence>
<dbReference type="Gene3D" id="3.40.50.720">
    <property type="entry name" value="NAD(P)-binding Rossmann-like Domain"/>
    <property type="match status" value="1"/>
</dbReference>
<sequence>MPYGLVMGASGDIGQAICYAMAADGWSLYCHYHHNQEKVLSLVSDLRQRYPQQDFFVVSLNMLEESAISDFVNQLFQVDGVIFASGFTVYNLLPEVTSQQMDSLWQIHMKTPLLLLQQLQAKLAQSGRGRVIFISSVYGQHGSSMETVYSAVKGAQEAFVRAYSKEVVTLGITVNAIAPGAVNTQMNQNWSTSEKESLAADIPLGRMAEPLEVAAACNYLCSKEASYTTGTTLVVAGGWMN</sequence>
<dbReference type="InterPro" id="IPR036291">
    <property type="entry name" value="NAD(P)-bd_dom_sf"/>
</dbReference>